<dbReference type="Proteomes" id="UP000015105">
    <property type="component" value="Chromosome 5D"/>
</dbReference>
<dbReference type="GO" id="GO:0050660">
    <property type="term" value="F:flavin adenine dinucleotide binding"/>
    <property type="evidence" value="ECO:0007669"/>
    <property type="project" value="InterPro"/>
</dbReference>
<reference evidence="8" key="5">
    <citation type="journal article" date="2021" name="G3 (Bethesda)">
        <title>Aegilops tauschii genome assembly Aet v5.0 features greater sequence contiguity and improved annotation.</title>
        <authorList>
            <person name="Wang L."/>
            <person name="Zhu T."/>
            <person name="Rodriguez J.C."/>
            <person name="Deal K.R."/>
            <person name="Dubcovsky J."/>
            <person name="McGuire P.E."/>
            <person name="Lux T."/>
            <person name="Spannagl M."/>
            <person name="Mayer K.F.X."/>
            <person name="Baldrich P."/>
            <person name="Meyers B.C."/>
            <person name="Huo N."/>
            <person name="Gu Y.Q."/>
            <person name="Zhou H."/>
            <person name="Devos K.M."/>
            <person name="Bennetzen J.L."/>
            <person name="Unver T."/>
            <person name="Budak H."/>
            <person name="Gulick P.J."/>
            <person name="Galiba G."/>
            <person name="Kalapos B."/>
            <person name="Nelson D.R."/>
            <person name="Li P."/>
            <person name="You F.M."/>
            <person name="Luo M.C."/>
            <person name="Dvorak J."/>
        </authorList>
    </citation>
    <scope>NUCLEOTIDE SEQUENCE [LARGE SCALE GENOMIC DNA]</scope>
    <source>
        <strain evidence="8">cv. AL8/78</strain>
    </source>
</reference>
<dbReference type="PANTHER" id="PTHR10961:SF7">
    <property type="entry name" value="FAD DEPENDENT OXIDOREDUCTASE DOMAIN-CONTAINING PROTEIN"/>
    <property type="match status" value="1"/>
</dbReference>
<dbReference type="InterPro" id="IPR006076">
    <property type="entry name" value="FAD-dep_OxRdtase"/>
</dbReference>
<reference evidence="9" key="2">
    <citation type="journal article" date="2017" name="Nat. Plants">
        <title>The Aegilops tauschii genome reveals multiple impacts of transposons.</title>
        <authorList>
            <person name="Zhao G."/>
            <person name="Zou C."/>
            <person name="Li K."/>
            <person name="Wang K."/>
            <person name="Li T."/>
            <person name="Gao L."/>
            <person name="Zhang X."/>
            <person name="Wang H."/>
            <person name="Yang Z."/>
            <person name="Liu X."/>
            <person name="Jiang W."/>
            <person name="Mao L."/>
            <person name="Kong X."/>
            <person name="Jiao Y."/>
            <person name="Jia J."/>
        </authorList>
    </citation>
    <scope>NUCLEOTIDE SEQUENCE [LARGE SCALE GENOMIC DNA]</scope>
    <source>
        <strain evidence="9">cv. AL8/78</strain>
    </source>
</reference>
<reference evidence="8" key="3">
    <citation type="journal article" date="2017" name="Nature">
        <title>Genome sequence of the progenitor of the wheat D genome Aegilops tauschii.</title>
        <authorList>
            <person name="Luo M.C."/>
            <person name="Gu Y.Q."/>
            <person name="Puiu D."/>
            <person name="Wang H."/>
            <person name="Twardziok S.O."/>
            <person name="Deal K.R."/>
            <person name="Huo N."/>
            <person name="Zhu T."/>
            <person name="Wang L."/>
            <person name="Wang Y."/>
            <person name="McGuire P.E."/>
            <person name="Liu S."/>
            <person name="Long H."/>
            <person name="Ramasamy R.K."/>
            <person name="Rodriguez J.C."/>
            <person name="Van S.L."/>
            <person name="Yuan L."/>
            <person name="Wang Z."/>
            <person name="Xia Z."/>
            <person name="Xiao L."/>
            <person name="Anderson O.D."/>
            <person name="Ouyang S."/>
            <person name="Liang Y."/>
            <person name="Zimin A.V."/>
            <person name="Pertea G."/>
            <person name="Qi P."/>
            <person name="Bennetzen J.L."/>
            <person name="Dai X."/>
            <person name="Dawson M.W."/>
            <person name="Muller H.G."/>
            <person name="Kugler K."/>
            <person name="Rivarola-Duarte L."/>
            <person name="Spannagl M."/>
            <person name="Mayer K.F.X."/>
            <person name="Lu F.H."/>
            <person name="Bevan M.W."/>
            <person name="Leroy P."/>
            <person name="Li P."/>
            <person name="You F.M."/>
            <person name="Sun Q."/>
            <person name="Liu Z."/>
            <person name="Lyons E."/>
            <person name="Wicker T."/>
            <person name="Salzberg S.L."/>
            <person name="Devos K.M."/>
            <person name="Dvorak J."/>
        </authorList>
    </citation>
    <scope>NUCLEOTIDE SEQUENCE [LARGE SCALE GENOMIC DNA]</scope>
    <source>
        <strain evidence="8">cv. AL8/78</strain>
    </source>
</reference>
<evidence type="ECO:0000256" key="3">
    <source>
        <dbReference type="ARBA" id="ARBA00022630"/>
    </source>
</evidence>
<dbReference type="Gene3D" id="3.50.50.60">
    <property type="entry name" value="FAD/NAD(P)-binding domain"/>
    <property type="match status" value="1"/>
</dbReference>
<sequence>MEYPGLIKIAMHGGPPCDPDSRDWTIGTTEGEGGLADPVARWIDEVMPGHVDTAGGPVLRQACMYSMTPDEDFVIDFLGGEEFGRDVVVGAGFSGHGFKMGPAIGRILAAMVVDGLRREVAAGFAGLRSALWRSGGVGGEASGAAKLGGASALPGGDGAGSRFWRRRRCEGYVGKELPTSSRRSASFV</sequence>
<dbReference type="Gene3D" id="3.30.9.10">
    <property type="entry name" value="D-Amino Acid Oxidase, subunit A, domain 2"/>
    <property type="match status" value="1"/>
</dbReference>
<feature type="domain" description="FAD dependent oxidoreductase" evidence="7">
    <location>
        <begin position="35"/>
        <end position="111"/>
    </location>
</feature>
<comment type="cofactor">
    <cofactor evidence="1">
        <name>FAD</name>
        <dbReference type="ChEBI" id="CHEBI:57692"/>
    </cofactor>
</comment>
<accession>A0A453L625</accession>
<comment type="similarity">
    <text evidence="2">Belongs to the MSOX/MTOX family.</text>
</comment>
<keyword evidence="3" id="KW-0285">Flavoprotein</keyword>
<organism evidence="8 9">
    <name type="scientific">Aegilops tauschii subsp. strangulata</name>
    <name type="common">Goatgrass</name>
    <dbReference type="NCBI Taxonomy" id="200361"/>
    <lineage>
        <taxon>Eukaryota</taxon>
        <taxon>Viridiplantae</taxon>
        <taxon>Streptophyta</taxon>
        <taxon>Embryophyta</taxon>
        <taxon>Tracheophyta</taxon>
        <taxon>Spermatophyta</taxon>
        <taxon>Magnoliopsida</taxon>
        <taxon>Liliopsida</taxon>
        <taxon>Poales</taxon>
        <taxon>Poaceae</taxon>
        <taxon>BOP clade</taxon>
        <taxon>Pooideae</taxon>
        <taxon>Triticodae</taxon>
        <taxon>Triticeae</taxon>
        <taxon>Triticinae</taxon>
        <taxon>Aegilops</taxon>
    </lineage>
</organism>
<dbReference type="Gramene" id="AET5Gv20645300.2">
    <property type="protein sequence ID" value="AET5Gv20645300.2"/>
    <property type="gene ID" value="AET5Gv20645300"/>
</dbReference>
<dbReference type="AlphaFoldDB" id="A0A453L625"/>
<proteinExistence type="inferred from homology"/>
<reference evidence="8" key="4">
    <citation type="submission" date="2019-03" db="UniProtKB">
        <authorList>
            <consortium name="EnsemblPlants"/>
        </authorList>
    </citation>
    <scope>IDENTIFICATION</scope>
</reference>
<evidence type="ECO:0000259" key="7">
    <source>
        <dbReference type="Pfam" id="PF01266"/>
    </source>
</evidence>
<dbReference type="InterPro" id="IPR036188">
    <property type="entry name" value="FAD/NAD-bd_sf"/>
</dbReference>
<name>A0A453L625_AEGTS</name>
<evidence type="ECO:0000256" key="4">
    <source>
        <dbReference type="ARBA" id="ARBA00022827"/>
    </source>
</evidence>
<keyword evidence="5" id="KW-0560">Oxidoreductase</keyword>
<evidence type="ECO:0000313" key="9">
    <source>
        <dbReference type="Proteomes" id="UP000015105"/>
    </source>
</evidence>
<dbReference type="Pfam" id="PF01266">
    <property type="entry name" value="DAO"/>
    <property type="match status" value="1"/>
</dbReference>
<dbReference type="InterPro" id="IPR045170">
    <property type="entry name" value="MTOX"/>
</dbReference>
<dbReference type="PANTHER" id="PTHR10961">
    <property type="entry name" value="PEROXISOMAL SARCOSINE OXIDASE"/>
    <property type="match status" value="1"/>
</dbReference>
<dbReference type="GO" id="GO:0008115">
    <property type="term" value="F:sarcosine oxidase activity"/>
    <property type="evidence" value="ECO:0007669"/>
    <property type="project" value="TreeGrafter"/>
</dbReference>
<feature type="region of interest" description="Disordered" evidence="6">
    <location>
        <begin position="12"/>
        <end position="33"/>
    </location>
</feature>
<evidence type="ECO:0000256" key="6">
    <source>
        <dbReference type="SAM" id="MobiDB-lite"/>
    </source>
</evidence>
<dbReference type="EnsemblPlants" id="AET5Gv20645300.2">
    <property type="protein sequence ID" value="AET5Gv20645300.2"/>
    <property type="gene ID" value="AET5Gv20645300"/>
</dbReference>
<reference evidence="9" key="1">
    <citation type="journal article" date="2014" name="Science">
        <title>Ancient hybridizations among the ancestral genomes of bread wheat.</title>
        <authorList>
            <consortium name="International Wheat Genome Sequencing Consortium,"/>
            <person name="Marcussen T."/>
            <person name="Sandve S.R."/>
            <person name="Heier L."/>
            <person name="Spannagl M."/>
            <person name="Pfeifer M."/>
            <person name="Jakobsen K.S."/>
            <person name="Wulff B.B."/>
            <person name="Steuernagel B."/>
            <person name="Mayer K.F."/>
            <person name="Olsen O.A."/>
        </authorList>
    </citation>
    <scope>NUCLEOTIDE SEQUENCE [LARGE SCALE GENOMIC DNA]</scope>
    <source>
        <strain evidence="9">cv. AL8/78</strain>
    </source>
</reference>
<protein>
    <recommendedName>
        <fullName evidence="7">FAD dependent oxidoreductase domain-containing protein</fullName>
    </recommendedName>
</protein>
<evidence type="ECO:0000313" key="8">
    <source>
        <dbReference type="EnsemblPlants" id="AET5Gv20645300.2"/>
    </source>
</evidence>
<dbReference type="SUPFAM" id="SSF54373">
    <property type="entry name" value="FAD-linked reductases, C-terminal domain"/>
    <property type="match status" value="1"/>
</dbReference>
<evidence type="ECO:0000256" key="1">
    <source>
        <dbReference type="ARBA" id="ARBA00001974"/>
    </source>
</evidence>
<evidence type="ECO:0000256" key="5">
    <source>
        <dbReference type="ARBA" id="ARBA00023002"/>
    </source>
</evidence>
<evidence type="ECO:0000256" key="2">
    <source>
        <dbReference type="ARBA" id="ARBA00010989"/>
    </source>
</evidence>
<keyword evidence="9" id="KW-1185">Reference proteome</keyword>
<dbReference type="STRING" id="200361.A0A453L625"/>
<keyword evidence="4" id="KW-0274">FAD</keyword>